<dbReference type="EMBL" id="CP089982">
    <property type="protein sequence ID" value="WXA92622.1"/>
    <property type="molecule type" value="Genomic_DNA"/>
</dbReference>
<comment type="subcellular location">
    <subcellularLocation>
        <location evidence="1">Membrane</location>
        <topology evidence="1">Multi-pass membrane protein</topology>
    </subcellularLocation>
</comment>
<evidence type="ECO:0000256" key="4">
    <source>
        <dbReference type="ARBA" id="ARBA00023136"/>
    </source>
</evidence>
<accession>A0ABZ2K1X7</accession>
<dbReference type="Proteomes" id="UP001379533">
    <property type="component" value="Chromosome"/>
</dbReference>
<gene>
    <name evidence="6" type="ORF">LZC95_40020</name>
</gene>
<dbReference type="Gene3D" id="1.20.1280.290">
    <property type="match status" value="1"/>
</dbReference>
<reference evidence="6 7" key="1">
    <citation type="submission" date="2021-12" db="EMBL/GenBank/DDBJ databases">
        <title>Discovery of the Pendulisporaceae a myxobacterial family with distinct sporulation behavior and unique specialized metabolism.</title>
        <authorList>
            <person name="Garcia R."/>
            <person name="Popoff A."/>
            <person name="Bader C.D."/>
            <person name="Loehr J."/>
            <person name="Walesch S."/>
            <person name="Walt C."/>
            <person name="Boldt J."/>
            <person name="Bunk B."/>
            <person name="Haeckl F.J.F.P.J."/>
            <person name="Gunesch A.P."/>
            <person name="Birkelbach J."/>
            <person name="Nuebel U."/>
            <person name="Pietschmann T."/>
            <person name="Bach T."/>
            <person name="Mueller R."/>
        </authorList>
    </citation>
    <scope>NUCLEOTIDE SEQUENCE [LARGE SCALE GENOMIC DNA]</scope>
    <source>
        <strain evidence="6 7">MSr12523</strain>
    </source>
</reference>
<organism evidence="6 7">
    <name type="scientific">Pendulispora brunnea</name>
    <dbReference type="NCBI Taxonomy" id="2905690"/>
    <lineage>
        <taxon>Bacteria</taxon>
        <taxon>Pseudomonadati</taxon>
        <taxon>Myxococcota</taxon>
        <taxon>Myxococcia</taxon>
        <taxon>Myxococcales</taxon>
        <taxon>Sorangiineae</taxon>
        <taxon>Pendulisporaceae</taxon>
        <taxon>Pendulispora</taxon>
    </lineage>
</organism>
<evidence type="ECO:0000256" key="3">
    <source>
        <dbReference type="ARBA" id="ARBA00022989"/>
    </source>
</evidence>
<keyword evidence="2 5" id="KW-0812">Transmembrane</keyword>
<dbReference type="InterPro" id="IPR006603">
    <property type="entry name" value="PQ-loop_rpt"/>
</dbReference>
<evidence type="ECO:0000256" key="1">
    <source>
        <dbReference type="ARBA" id="ARBA00004141"/>
    </source>
</evidence>
<protein>
    <submittedName>
        <fullName evidence="6">SemiSWEET transporter</fullName>
    </submittedName>
</protein>
<evidence type="ECO:0000313" key="6">
    <source>
        <dbReference type="EMBL" id="WXA92622.1"/>
    </source>
</evidence>
<evidence type="ECO:0000256" key="5">
    <source>
        <dbReference type="SAM" id="Phobius"/>
    </source>
</evidence>
<feature type="transmembrane region" description="Helical" evidence="5">
    <location>
        <begin position="46"/>
        <end position="65"/>
    </location>
</feature>
<keyword evidence="7" id="KW-1185">Reference proteome</keyword>
<name>A0ABZ2K1X7_9BACT</name>
<dbReference type="InterPro" id="IPR047662">
    <property type="entry name" value="SemiSWEET"/>
</dbReference>
<keyword evidence="4 5" id="KW-0472">Membrane</keyword>
<dbReference type="NCBIfam" id="NF037968">
    <property type="entry name" value="SemiSWEET_2"/>
    <property type="match status" value="1"/>
</dbReference>
<feature type="transmembrane region" description="Helical" evidence="5">
    <location>
        <begin position="71"/>
        <end position="89"/>
    </location>
</feature>
<evidence type="ECO:0000256" key="2">
    <source>
        <dbReference type="ARBA" id="ARBA00022692"/>
    </source>
</evidence>
<sequence>MGRAPKRCRTLPPSLPELVGYLAAFLTTASFLPQALMIWRTRRTDGISVGMYAIFSTGVFLWLAYGLLARAWPVVAANAVTLALDLWILGMKLHFDGRRARVTAHVATPAAAATALKP</sequence>
<dbReference type="Pfam" id="PF04193">
    <property type="entry name" value="PQ-loop"/>
    <property type="match status" value="1"/>
</dbReference>
<dbReference type="RefSeq" id="WP_394843226.1">
    <property type="nucleotide sequence ID" value="NZ_CP089982.1"/>
</dbReference>
<proteinExistence type="predicted"/>
<evidence type="ECO:0000313" key="7">
    <source>
        <dbReference type="Proteomes" id="UP001379533"/>
    </source>
</evidence>
<keyword evidence="3 5" id="KW-1133">Transmembrane helix</keyword>